<evidence type="ECO:0008006" key="4">
    <source>
        <dbReference type="Google" id="ProtNLM"/>
    </source>
</evidence>
<gene>
    <name evidence="2" type="ORF">A2569_01060</name>
</gene>
<dbReference type="STRING" id="1802440.A2569_01060"/>
<accession>A0A1G2QHL3</accession>
<comment type="caution">
    <text evidence="2">The sequence shown here is derived from an EMBL/GenBank/DDBJ whole genome shotgun (WGS) entry which is preliminary data.</text>
</comment>
<feature type="transmembrane region" description="Helical" evidence="1">
    <location>
        <begin position="22"/>
        <end position="42"/>
    </location>
</feature>
<organism evidence="2 3">
    <name type="scientific">Candidatus Vogelbacteria bacterium RIFOXYD1_FULL_51_18</name>
    <dbReference type="NCBI Taxonomy" id="1802440"/>
    <lineage>
        <taxon>Bacteria</taxon>
        <taxon>Candidatus Vogeliibacteriota</taxon>
    </lineage>
</organism>
<reference evidence="2 3" key="1">
    <citation type="journal article" date="2016" name="Nat. Commun.">
        <title>Thousands of microbial genomes shed light on interconnected biogeochemical processes in an aquifer system.</title>
        <authorList>
            <person name="Anantharaman K."/>
            <person name="Brown C.T."/>
            <person name="Hug L.A."/>
            <person name="Sharon I."/>
            <person name="Castelle C.J."/>
            <person name="Probst A.J."/>
            <person name="Thomas B.C."/>
            <person name="Singh A."/>
            <person name="Wilkins M.J."/>
            <person name="Karaoz U."/>
            <person name="Brodie E.L."/>
            <person name="Williams K.H."/>
            <person name="Hubbard S.S."/>
            <person name="Banfield J.F."/>
        </authorList>
    </citation>
    <scope>NUCLEOTIDE SEQUENCE [LARGE SCALE GENOMIC DNA]</scope>
</reference>
<keyword evidence="1" id="KW-0812">Transmembrane</keyword>
<keyword evidence="1" id="KW-1133">Transmembrane helix</keyword>
<keyword evidence="1" id="KW-0472">Membrane</keyword>
<name>A0A1G2QHL3_9BACT</name>
<feature type="transmembrane region" description="Helical" evidence="1">
    <location>
        <begin position="103"/>
        <end position="128"/>
    </location>
</feature>
<dbReference type="EMBL" id="MHTL01000020">
    <property type="protein sequence ID" value="OHA59863.1"/>
    <property type="molecule type" value="Genomic_DNA"/>
</dbReference>
<evidence type="ECO:0000313" key="2">
    <source>
        <dbReference type="EMBL" id="OHA59863.1"/>
    </source>
</evidence>
<dbReference type="Proteomes" id="UP000177090">
    <property type="component" value="Unassembled WGS sequence"/>
</dbReference>
<evidence type="ECO:0000313" key="3">
    <source>
        <dbReference type="Proteomes" id="UP000177090"/>
    </source>
</evidence>
<protein>
    <recommendedName>
        <fullName evidence="4">Peptidase S54 rhomboid domain-containing protein</fullName>
    </recommendedName>
</protein>
<sequence length="129" mass="14788">MQSITLFAHYLLWHYTRAYSDLLHIAGNLLWFLYHFFSIPELTRTWFAPWKRLHEEPGSIINMSDYLSGVLMNLIIRVIGILLRTILITVGFCILALGALLTILALIIWTALPFIIVFSFIAGASIAFF</sequence>
<proteinExistence type="predicted"/>
<feature type="transmembrane region" description="Helical" evidence="1">
    <location>
        <begin position="74"/>
        <end position="97"/>
    </location>
</feature>
<evidence type="ECO:0000256" key="1">
    <source>
        <dbReference type="SAM" id="Phobius"/>
    </source>
</evidence>
<dbReference type="AlphaFoldDB" id="A0A1G2QHL3"/>